<comment type="caution">
    <text evidence="3">The sequence shown here is derived from an EMBL/GenBank/DDBJ whole genome shotgun (WGS) entry which is preliminary data.</text>
</comment>
<dbReference type="PANTHER" id="PTHR46890:SF48">
    <property type="entry name" value="RNA-DIRECTED DNA POLYMERASE"/>
    <property type="match status" value="1"/>
</dbReference>
<dbReference type="Pfam" id="PF00078">
    <property type="entry name" value="RVT_1"/>
    <property type="match status" value="1"/>
</dbReference>
<protein>
    <submittedName>
        <fullName evidence="3">RNA-directed DNA polymerase, eukaryota, reverse transcriptase zinc-binding domain protein</fullName>
    </submittedName>
</protein>
<evidence type="ECO:0000313" key="3">
    <source>
        <dbReference type="EMBL" id="GJT55755.1"/>
    </source>
</evidence>
<reference evidence="3" key="2">
    <citation type="submission" date="2022-01" db="EMBL/GenBank/DDBJ databases">
        <authorList>
            <person name="Yamashiro T."/>
            <person name="Shiraishi A."/>
            <person name="Satake H."/>
            <person name="Nakayama K."/>
        </authorList>
    </citation>
    <scope>NUCLEOTIDE SEQUENCE</scope>
</reference>
<keyword evidence="1" id="KW-0812">Transmembrane</keyword>
<gene>
    <name evidence="3" type="ORF">Tco_0990809</name>
</gene>
<keyword evidence="3" id="KW-0695">RNA-directed DNA polymerase</keyword>
<feature type="domain" description="Reverse transcriptase" evidence="2">
    <location>
        <begin position="67"/>
        <end position="250"/>
    </location>
</feature>
<keyword evidence="3" id="KW-0808">Transferase</keyword>
<reference evidence="3" key="1">
    <citation type="journal article" date="2022" name="Int. J. Mol. Sci.">
        <title>Draft Genome of Tanacetum Coccineum: Genomic Comparison of Closely Related Tanacetum-Family Plants.</title>
        <authorList>
            <person name="Yamashiro T."/>
            <person name="Shiraishi A."/>
            <person name="Nakayama K."/>
            <person name="Satake H."/>
        </authorList>
    </citation>
    <scope>NUCLEOTIDE SEQUENCE</scope>
</reference>
<name>A0ABQ5EYM6_9ASTR</name>
<dbReference type="Proteomes" id="UP001151760">
    <property type="component" value="Unassembled WGS sequence"/>
</dbReference>
<dbReference type="EMBL" id="BQNB010016785">
    <property type="protein sequence ID" value="GJT55755.1"/>
    <property type="molecule type" value="Genomic_DNA"/>
</dbReference>
<evidence type="ECO:0000313" key="4">
    <source>
        <dbReference type="Proteomes" id="UP001151760"/>
    </source>
</evidence>
<dbReference type="InterPro" id="IPR000477">
    <property type="entry name" value="RT_dom"/>
</dbReference>
<organism evidence="3 4">
    <name type="scientific">Tanacetum coccineum</name>
    <dbReference type="NCBI Taxonomy" id="301880"/>
    <lineage>
        <taxon>Eukaryota</taxon>
        <taxon>Viridiplantae</taxon>
        <taxon>Streptophyta</taxon>
        <taxon>Embryophyta</taxon>
        <taxon>Tracheophyta</taxon>
        <taxon>Spermatophyta</taxon>
        <taxon>Magnoliopsida</taxon>
        <taxon>eudicotyledons</taxon>
        <taxon>Gunneridae</taxon>
        <taxon>Pentapetalae</taxon>
        <taxon>asterids</taxon>
        <taxon>campanulids</taxon>
        <taxon>Asterales</taxon>
        <taxon>Asteraceae</taxon>
        <taxon>Asteroideae</taxon>
        <taxon>Anthemideae</taxon>
        <taxon>Anthemidinae</taxon>
        <taxon>Tanacetum</taxon>
    </lineage>
</organism>
<feature type="transmembrane region" description="Helical" evidence="1">
    <location>
        <begin position="167"/>
        <end position="183"/>
    </location>
</feature>
<evidence type="ECO:0000256" key="1">
    <source>
        <dbReference type="SAM" id="Phobius"/>
    </source>
</evidence>
<accession>A0ABQ5EYM6</accession>
<keyword evidence="1" id="KW-1133">Transmembrane helix</keyword>
<evidence type="ECO:0000259" key="2">
    <source>
        <dbReference type="Pfam" id="PF00078"/>
    </source>
</evidence>
<dbReference type="GO" id="GO:0003964">
    <property type="term" value="F:RNA-directed DNA polymerase activity"/>
    <property type="evidence" value="ECO:0007669"/>
    <property type="project" value="UniProtKB-KW"/>
</dbReference>
<dbReference type="InterPro" id="IPR052343">
    <property type="entry name" value="Retrotransposon-Effector_Assoc"/>
</dbReference>
<sequence length="256" mass="29033">MCRSITNDEIKNALNSIDDNKAHGPNGYSFKFFKIAWYIIVEDVCEAVQEFFTTGKLLGELNATIISRVPKIRNPSKVSDFRPIELLKGYGCKQGKQRRAFKIDIMKACDIVIWVFLEEVFNGFGFPMQFVGWIMTCIKTASFSNNVNCESFSCFKGGKGQRQEDPISPYLFTIVMGILNLILQWKINQTRRFQCHQGCVELKITSLCFANDLLVLCNGDANLVQVIKQDLEEFTEISSVHPNKGKSTMFCSNIST</sequence>
<dbReference type="PANTHER" id="PTHR46890">
    <property type="entry name" value="NON-LTR RETROLELEMENT REVERSE TRANSCRIPTASE-LIKE PROTEIN-RELATED"/>
    <property type="match status" value="1"/>
</dbReference>
<proteinExistence type="predicted"/>
<keyword evidence="4" id="KW-1185">Reference proteome</keyword>
<keyword evidence="1" id="KW-0472">Membrane</keyword>
<keyword evidence="3" id="KW-0548">Nucleotidyltransferase</keyword>